<comment type="caution">
    <text evidence="5">The sequence shown here is derived from an EMBL/GenBank/DDBJ whole genome shotgun (WGS) entry which is preliminary data.</text>
</comment>
<evidence type="ECO:0000256" key="2">
    <source>
        <dbReference type="ARBA" id="ARBA00011901"/>
    </source>
</evidence>
<dbReference type="InterPro" id="IPR002508">
    <property type="entry name" value="MurNAc-LAA_cat"/>
</dbReference>
<organism evidence="5 6">
    <name type="scientific">Stygiobacter electus</name>
    <dbReference type="NCBI Taxonomy" id="3032292"/>
    <lineage>
        <taxon>Bacteria</taxon>
        <taxon>Pseudomonadati</taxon>
        <taxon>Ignavibacteriota</taxon>
        <taxon>Ignavibacteria</taxon>
        <taxon>Ignavibacteriales</taxon>
        <taxon>Melioribacteraceae</taxon>
        <taxon>Stygiobacter</taxon>
    </lineage>
</organism>
<dbReference type="SUPFAM" id="SSF53187">
    <property type="entry name" value="Zn-dependent exopeptidases"/>
    <property type="match status" value="1"/>
</dbReference>
<dbReference type="GO" id="GO:0030288">
    <property type="term" value="C:outer membrane-bounded periplasmic space"/>
    <property type="evidence" value="ECO:0007669"/>
    <property type="project" value="TreeGrafter"/>
</dbReference>
<dbReference type="PANTHER" id="PTHR30404">
    <property type="entry name" value="N-ACETYLMURAMOYL-L-ALANINE AMIDASE"/>
    <property type="match status" value="1"/>
</dbReference>
<dbReference type="CDD" id="cd02696">
    <property type="entry name" value="MurNAc-LAA"/>
    <property type="match status" value="1"/>
</dbReference>
<dbReference type="AlphaFoldDB" id="A0AAE3P0D8"/>
<dbReference type="PANTHER" id="PTHR30404:SF0">
    <property type="entry name" value="N-ACETYLMURAMOYL-L-ALANINE AMIDASE AMIC"/>
    <property type="match status" value="1"/>
</dbReference>
<evidence type="ECO:0000256" key="3">
    <source>
        <dbReference type="ARBA" id="ARBA00022801"/>
    </source>
</evidence>
<evidence type="ECO:0000313" key="6">
    <source>
        <dbReference type="Proteomes" id="UP001221302"/>
    </source>
</evidence>
<name>A0AAE3P0D8_9BACT</name>
<dbReference type="EC" id="3.5.1.28" evidence="2"/>
<dbReference type="Gene3D" id="3.40.630.40">
    <property type="entry name" value="Zn-dependent exopeptidases"/>
    <property type="match status" value="1"/>
</dbReference>
<evidence type="ECO:0000256" key="1">
    <source>
        <dbReference type="ARBA" id="ARBA00001561"/>
    </source>
</evidence>
<dbReference type="EMBL" id="JARGDL010000009">
    <property type="protein sequence ID" value="MDF1612004.1"/>
    <property type="molecule type" value="Genomic_DNA"/>
</dbReference>
<dbReference type="SMART" id="SM00646">
    <property type="entry name" value="Ami_3"/>
    <property type="match status" value="1"/>
</dbReference>
<keyword evidence="6" id="KW-1185">Reference proteome</keyword>
<keyword evidence="3" id="KW-0378">Hydrolase</keyword>
<proteinExistence type="predicted"/>
<dbReference type="RefSeq" id="WP_321535772.1">
    <property type="nucleotide sequence ID" value="NZ_JARGDL010000009.1"/>
</dbReference>
<evidence type="ECO:0000313" key="5">
    <source>
        <dbReference type="EMBL" id="MDF1612004.1"/>
    </source>
</evidence>
<dbReference type="Pfam" id="PF01520">
    <property type="entry name" value="Amidase_3"/>
    <property type="match status" value="1"/>
</dbReference>
<dbReference type="Proteomes" id="UP001221302">
    <property type="component" value="Unassembled WGS sequence"/>
</dbReference>
<accession>A0AAE3P0D8</accession>
<feature type="domain" description="MurNAc-LAA" evidence="4">
    <location>
        <begin position="339"/>
        <end position="495"/>
    </location>
</feature>
<evidence type="ECO:0000259" key="4">
    <source>
        <dbReference type="SMART" id="SM00646"/>
    </source>
</evidence>
<dbReference type="GO" id="GO:0008745">
    <property type="term" value="F:N-acetylmuramoyl-L-alanine amidase activity"/>
    <property type="evidence" value="ECO:0007669"/>
    <property type="project" value="UniProtKB-EC"/>
</dbReference>
<gene>
    <name evidence="5" type="ORF">P0M35_07565</name>
</gene>
<dbReference type="GO" id="GO:0009253">
    <property type="term" value="P:peptidoglycan catabolic process"/>
    <property type="evidence" value="ECO:0007669"/>
    <property type="project" value="InterPro"/>
</dbReference>
<dbReference type="InterPro" id="IPR050695">
    <property type="entry name" value="N-acetylmuramoyl_amidase_3"/>
</dbReference>
<reference evidence="5" key="1">
    <citation type="submission" date="2023-03" db="EMBL/GenBank/DDBJ databases">
        <title>Stygiobacter electus gen. nov., sp. nov., facultatively anaerobic thermotolerant bacterium of the class Ignavibacteria from a well of Yessentuki mineral water deposit.</title>
        <authorList>
            <person name="Podosokorskaya O.A."/>
            <person name="Elcheninov A.G."/>
            <person name="Petrova N.F."/>
            <person name="Zavarzina D.G."/>
            <person name="Kublanov I.V."/>
            <person name="Merkel A.Y."/>
        </authorList>
    </citation>
    <scope>NUCLEOTIDE SEQUENCE</scope>
    <source>
        <strain evidence="5">09-Me</strain>
    </source>
</reference>
<dbReference type="FunFam" id="3.40.630.40:FF:000005">
    <property type="entry name" value="N-acetylmuramoyl-L-alanine amidase (AmiA)"/>
    <property type="match status" value="1"/>
</dbReference>
<sequence length="507" mass="58083">MFVNLNFGQRLYKISVQIDNEKKSISYLDKNGVDYISLNELANLISAGKYYNKDAEKLELKFEKFNVKFTAKNPFIVIQNKTDNSIESYQLPISTLLIKNDIFIPLVYSIQYLIRVTEKNFYYESLSKNLTISSKKVLAEEKPEQKKNEKPFERNLNFDINDISIEEMVNGTLIKLTSNKIIRKPRNSISNNVLYVFFNDINIDTAIMNKNLQVGLVKNIVVRNLNANNSQLEISLNDGYSNVETFQDKDTKEILITIHKKLFVQAGENKTKWNFDCIVIDAGHGGKDPGTIGVTGVREKDINLNIALKLGKLIEHNIPEIKVVYTRKSDEFIELYKRGKIANEAGGKLFISIHCNSTEKKDNGYRGFEVYLLRPGRTKEAIRIAEFENSVIKYEDNPNRYEKLTDENFILVSMAHSQFMRYSETFSDFLNQSWKNETEIPSLGVKQAGFYVLVGASMPSVLIETGFLSNRKDEAYLASSEGQSEIAKAIFNSIVKYKEFYSKEIGK</sequence>
<comment type="catalytic activity">
    <reaction evidence="1">
        <text>Hydrolyzes the link between N-acetylmuramoyl residues and L-amino acid residues in certain cell-wall glycopeptides.</text>
        <dbReference type="EC" id="3.5.1.28"/>
    </reaction>
</comment>
<protein>
    <recommendedName>
        <fullName evidence="2">N-acetylmuramoyl-L-alanine amidase</fullName>
        <ecNumber evidence="2">3.5.1.28</ecNumber>
    </recommendedName>
</protein>